<evidence type="ECO:0000256" key="2">
    <source>
        <dbReference type="ARBA" id="ARBA00022679"/>
    </source>
</evidence>
<dbReference type="GO" id="GO:0003723">
    <property type="term" value="F:RNA binding"/>
    <property type="evidence" value="ECO:0007669"/>
    <property type="project" value="UniProtKB-UniRule"/>
</dbReference>
<dbReference type="InterPro" id="IPR049560">
    <property type="entry name" value="MeTrfase_RsmB-F_NOP2_cat"/>
</dbReference>
<dbReference type="GO" id="GO:0008173">
    <property type="term" value="F:RNA methyltransferase activity"/>
    <property type="evidence" value="ECO:0007669"/>
    <property type="project" value="InterPro"/>
</dbReference>
<evidence type="ECO:0000259" key="6">
    <source>
        <dbReference type="PROSITE" id="PS51686"/>
    </source>
</evidence>
<organism evidence="7">
    <name type="scientific">uncultured Alphaproteobacteria bacterium</name>
    <dbReference type="NCBI Taxonomy" id="91750"/>
    <lineage>
        <taxon>Bacteria</taxon>
        <taxon>Pseudomonadati</taxon>
        <taxon>Pseudomonadota</taxon>
        <taxon>Alphaproteobacteria</taxon>
        <taxon>environmental samples</taxon>
    </lineage>
</organism>
<keyword evidence="4 5" id="KW-0694">RNA-binding</keyword>
<dbReference type="PANTHER" id="PTHR22807:SF53">
    <property type="entry name" value="RIBOSOMAL RNA SMALL SUBUNIT METHYLTRANSFERASE B-RELATED"/>
    <property type="match status" value="1"/>
</dbReference>
<name>A0A212JT44_9PROT</name>
<dbReference type="InterPro" id="IPR029063">
    <property type="entry name" value="SAM-dependent_MTases_sf"/>
</dbReference>
<dbReference type="AlphaFoldDB" id="A0A212JT44"/>
<dbReference type="PANTHER" id="PTHR22807">
    <property type="entry name" value="NOP2 YEAST -RELATED NOL1/NOP2/FMU SUN DOMAIN-CONTAINING"/>
    <property type="match status" value="1"/>
</dbReference>
<reference evidence="7" key="1">
    <citation type="submission" date="2016-04" db="EMBL/GenBank/DDBJ databases">
        <authorList>
            <person name="Evans L.H."/>
            <person name="Alamgir A."/>
            <person name="Owens N."/>
            <person name="Weber N.D."/>
            <person name="Virtaneva K."/>
            <person name="Barbian K."/>
            <person name="Babar A."/>
            <person name="Rosenke K."/>
        </authorList>
    </citation>
    <scope>NUCLEOTIDE SEQUENCE</scope>
    <source>
        <strain evidence="7">86</strain>
    </source>
</reference>
<keyword evidence="3 5" id="KW-0949">S-adenosyl-L-methionine</keyword>
<dbReference type="GO" id="GO:0001510">
    <property type="term" value="P:RNA methylation"/>
    <property type="evidence" value="ECO:0007669"/>
    <property type="project" value="InterPro"/>
</dbReference>
<keyword evidence="2 5" id="KW-0808">Transferase</keyword>
<evidence type="ECO:0000256" key="4">
    <source>
        <dbReference type="ARBA" id="ARBA00022884"/>
    </source>
</evidence>
<dbReference type="InterPro" id="IPR054728">
    <property type="entry name" value="RsmB-like_ferredoxin"/>
</dbReference>
<comment type="similarity">
    <text evidence="5">Belongs to the class I-like SAM-binding methyltransferase superfamily. RsmB/NOP family.</text>
</comment>
<proteinExistence type="inferred from homology"/>
<evidence type="ECO:0000313" key="7">
    <source>
        <dbReference type="EMBL" id="SBW02610.1"/>
    </source>
</evidence>
<feature type="domain" description="SAM-dependent MTase RsmB/NOP-type" evidence="6">
    <location>
        <begin position="160"/>
        <end position="437"/>
    </location>
</feature>
<evidence type="ECO:0000256" key="3">
    <source>
        <dbReference type="ARBA" id="ARBA00022691"/>
    </source>
</evidence>
<dbReference type="SUPFAM" id="SSF53335">
    <property type="entry name" value="S-adenosyl-L-methionine-dependent methyltransferases"/>
    <property type="match status" value="1"/>
</dbReference>
<keyword evidence="1 5" id="KW-0489">Methyltransferase</keyword>
<feature type="binding site" evidence="5">
    <location>
        <position position="274"/>
    </location>
    <ligand>
        <name>S-adenosyl-L-methionine</name>
        <dbReference type="ChEBI" id="CHEBI:59789"/>
    </ligand>
</feature>
<dbReference type="CDD" id="cd02440">
    <property type="entry name" value="AdoMet_MTases"/>
    <property type="match status" value="1"/>
</dbReference>
<gene>
    <name evidence="7" type="ORF">KL86APRO_11618</name>
</gene>
<dbReference type="PRINTS" id="PR02008">
    <property type="entry name" value="RCMTFAMILY"/>
</dbReference>
<dbReference type="Gene3D" id="3.40.50.150">
    <property type="entry name" value="Vaccinia Virus protein VP39"/>
    <property type="match status" value="1"/>
</dbReference>
<feature type="binding site" evidence="5">
    <location>
        <position position="321"/>
    </location>
    <ligand>
        <name>S-adenosyl-L-methionine</name>
        <dbReference type="ChEBI" id="CHEBI:59789"/>
    </ligand>
</feature>
<dbReference type="Pfam" id="PF22458">
    <property type="entry name" value="RsmF-B_ferredox"/>
    <property type="match status" value="1"/>
</dbReference>
<dbReference type="InterPro" id="IPR023267">
    <property type="entry name" value="RCMT"/>
</dbReference>
<dbReference type="InterPro" id="IPR001678">
    <property type="entry name" value="MeTrfase_RsmB-F_NOP2_dom"/>
</dbReference>
<dbReference type="EMBL" id="FLUO01000001">
    <property type="protein sequence ID" value="SBW02610.1"/>
    <property type="molecule type" value="Genomic_DNA"/>
</dbReference>
<protein>
    <submittedName>
        <fullName evidence="7">tRNA and rRNA cytosine-C5-methylase</fullName>
    </submittedName>
</protein>
<comment type="caution">
    <text evidence="5">Lacks conserved residue(s) required for the propagation of feature annotation.</text>
</comment>
<accession>A0A212JT44</accession>
<dbReference type="Pfam" id="PF01189">
    <property type="entry name" value="Methyltr_RsmB-F"/>
    <property type="match status" value="1"/>
</dbReference>
<dbReference type="PROSITE" id="PS51686">
    <property type="entry name" value="SAM_MT_RSMB_NOP"/>
    <property type="match status" value="1"/>
</dbReference>
<evidence type="ECO:0000256" key="5">
    <source>
        <dbReference type="PROSITE-ProRule" id="PRU01023"/>
    </source>
</evidence>
<feature type="active site" description="Nucleophile" evidence="5">
    <location>
        <position position="374"/>
    </location>
</feature>
<evidence type="ECO:0000256" key="1">
    <source>
        <dbReference type="ARBA" id="ARBA00022603"/>
    </source>
</evidence>
<sequence length="450" mass="48750">MTPGGRLQAVIEALDTVRLEGRPADRVLHEYFRARRYIGGRDRRVVTELFWKTMRLRARLASDCALAEGRNPTDAAVRAESGRRLVAALCVAEKIPGEADLALFDGQAYAPQPLDKREEAWIGAMRRLKAADRPEWAWAETPQWLWDRFTAIWGDAAEAEIKAARAEASVDLRVNTLKTDRTAAKARLADEGIETVETPWSPLGLRCVARANVAASGAFAEGWVEVQDESAQLAALMTDARPGETVVDFCAGAGGKTLALAAAMANKGRLIACDVSQARLDRGADRLKRAGAFNVTRRALTGETDKWIKRHKGTADRVLVDAPCSGSGTWRRNPDARWRTTPEDLAELAEKQGRILASAARLVRPGGRLVYATCSMFDEENGARIAAFLAARPDFALLPVAAAWPGAPAALAGDDTLRLTPGRHGTDGFFVAAMQRAADGAETEQGEETP</sequence>